<organism evidence="2 3">
    <name type="scientific">Clostridium liquoris</name>
    <dbReference type="NCBI Taxonomy" id="1289519"/>
    <lineage>
        <taxon>Bacteria</taxon>
        <taxon>Bacillati</taxon>
        <taxon>Bacillota</taxon>
        <taxon>Clostridia</taxon>
        <taxon>Eubacteriales</taxon>
        <taxon>Clostridiaceae</taxon>
        <taxon>Clostridium</taxon>
    </lineage>
</organism>
<reference evidence="2 3" key="1">
    <citation type="submission" date="2018-03" db="EMBL/GenBank/DDBJ databases">
        <title>Genome sequence of Clostridium liquoris DSM 100320.</title>
        <authorList>
            <person name="Poehlein A."/>
            <person name="Daniel R."/>
        </authorList>
    </citation>
    <scope>NUCLEOTIDE SEQUENCE [LARGE SCALE GENOMIC DNA]</scope>
    <source>
        <strain evidence="2 3">DSM 100320</strain>
    </source>
</reference>
<evidence type="ECO:0000313" key="3">
    <source>
        <dbReference type="Proteomes" id="UP000239706"/>
    </source>
</evidence>
<name>A0A2T0B1W8_9CLOT</name>
<gene>
    <name evidence="2" type="ORF">CLLI_21750</name>
</gene>
<feature type="domain" description="DUF3298" evidence="1">
    <location>
        <begin position="254"/>
        <end position="328"/>
    </location>
</feature>
<evidence type="ECO:0000313" key="2">
    <source>
        <dbReference type="EMBL" id="PRR77787.1"/>
    </source>
</evidence>
<dbReference type="PANTHER" id="PTHR37841">
    <property type="entry name" value="GLR2918 PROTEIN"/>
    <property type="match status" value="1"/>
</dbReference>
<evidence type="ECO:0000259" key="1">
    <source>
        <dbReference type="Pfam" id="PF11738"/>
    </source>
</evidence>
<dbReference type="EMBL" id="PVXO01000058">
    <property type="protein sequence ID" value="PRR77787.1"/>
    <property type="molecule type" value="Genomic_DNA"/>
</dbReference>
<dbReference type="Gene3D" id="3.90.640.20">
    <property type="entry name" value="Heat-shock cognate protein, ATPase"/>
    <property type="match status" value="1"/>
</dbReference>
<dbReference type="InterPro" id="IPR021729">
    <property type="entry name" value="DUF3298"/>
</dbReference>
<accession>A0A2T0B1W8</accession>
<comment type="caution">
    <text evidence="2">The sequence shown here is derived from an EMBL/GenBank/DDBJ whole genome shotgun (WGS) entry which is preliminary data.</text>
</comment>
<sequence length="346" mass="39999">MVNISEDYTNQYGIIDKKGNYILKPQYNEIKPLGENMVAIGKIIDAEKPYRGSKYAIGDMNGNILTDFIYYNVSNYKNGLASANDDKNTFFIDKSGNIVKNLPIVKGSGTLDLEGDLIKAYVDFRISYLTRDGKVIWEQNKIIPLNNQYSVIEEKYKPNRDYLVYYPELQGMEGKAEEKKANEKLKELSKVKPIDSNANLDYNYVGDFSVEFFKKQLLVLKLYGYEYHFGAAHGMPSEIYPHIDLVSGTFYQLKDLFKQGSDYVKVISEIIGEQIKNNKEYSYVFPDAYKGIKEDQPFYVKEYALYIYFYPYDIAPYVAGFPTFKIPYTEIMNIIDTKGDFWGSFH</sequence>
<dbReference type="AlphaFoldDB" id="A0A2T0B1W8"/>
<dbReference type="Proteomes" id="UP000239706">
    <property type="component" value="Unassembled WGS sequence"/>
</dbReference>
<dbReference type="InterPro" id="IPR032774">
    <property type="entry name" value="WG_beta_rep"/>
</dbReference>
<proteinExistence type="predicted"/>
<keyword evidence="3" id="KW-1185">Reference proteome</keyword>
<protein>
    <recommendedName>
        <fullName evidence="1">DUF3298 domain-containing protein</fullName>
    </recommendedName>
</protein>
<dbReference type="Gene3D" id="3.30.565.40">
    <property type="entry name" value="Fervidobacterium nodosum Rt17-B1 like"/>
    <property type="match status" value="1"/>
</dbReference>
<dbReference type="Pfam" id="PF11738">
    <property type="entry name" value="DUF3298"/>
    <property type="match status" value="1"/>
</dbReference>
<dbReference type="InterPro" id="IPR037126">
    <property type="entry name" value="PdaC/RsiV-like_sf"/>
</dbReference>
<dbReference type="Pfam" id="PF14903">
    <property type="entry name" value="WG_beta_rep"/>
    <property type="match status" value="2"/>
</dbReference>
<dbReference type="PANTHER" id="PTHR37841:SF1">
    <property type="entry name" value="DUF3298 DOMAIN-CONTAINING PROTEIN"/>
    <property type="match status" value="1"/>
</dbReference>